<accession>A0A4Q2D2S0</accession>
<organism evidence="2 3">
    <name type="scientific">Candolleomyces aberdarensis</name>
    <dbReference type="NCBI Taxonomy" id="2316362"/>
    <lineage>
        <taxon>Eukaryota</taxon>
        <taxon>Fungi</taxon>
        <taxon>Dikarya</taxon>
        <taxon>Basidiomycota</taxon>
        <taxon>Agaricomycotina</taxon>
        <taxon>Agaricomycetes</taxon>
        <taxon>Agaricomycetidae</taxon>
        <taxon>Agaricales</taxon>
        <taxon>Agaricineae</taxon>
        <taxon>Psathyrellaceae</taxon>
        <taxon>Candolleomyces</taxon>
    </lineage>
</organism>
<evidence type="ECO:0000313" key="3">
    <source>
        <dbReference type="Proteomes" id="UP000290288"/>
    </source>
</evidence>
<reference evidence="2 3" key="1">
    <citation type="submission" date="2019-01" db="EMBL/GenBank/DDBJ databases">
        <title>Draft genome sequence of Psathyrella aberdarensis IHI B618.</title>
        <authorList>
            <person name="Buettner E."/>
            <person name="Kellner H."/>
        </authorList>
    </citation>
    <scope>NUCLEOTIDE SEQUENCE [LARGE SCALE GENOMIC DNA]</scope>
    <source>
        <strain evidence="2 3">IHI B618</strain>
    </source>
</reference>
<dbReference type="Proteomes" id="UP000290288">
    <property type="component" value="Unassembled WGS sequence"/>
</dbReference>
<evidence type="ECO:0000313" key="2">
    <source>
        <dbReference type="EMBL" id="RXW12631.1"/>
    </source>
</evidence>
<evidence type="ECO:0000256" key="1">
    <source>
        <dbReference type="SAM" id="MobiDB-lite"/>
    </source>
</evidence>
<dbReference type="OrthoDB" id="3002782at2759"/>
<gene>
    <name evidence="2" type="ORF">EST38_g13224</name>
</gene>
<dbReference type="AlphaFoldDB" id="A0A4Q2D2S0"/>
<keyword evidence="3" id="KW-1185">Reference proteome</keyword>
<feature type="region of interest" description="Disordered" evidence="1">
    <location>
        <begin position="433"/>
        <end position="480"/>
    </location>
</feature>
<protein>
    <submittedName>
        <fullName evidence="2">Uncharacterized protein</fullName>
    </submittedName>
</protein>
<sequence>MSASLDAELEPYHGLDDHESFARQSPTMDGRFHQIQLAHLQSCRVEYLFATAEQKKEIALSASNHLVMLAEKAGRQVSDVERTGMTKNVREWFSQKCRKKKDIPEFGPRYTGRSVFAQSNKVKIAARQRQLFQKRLGYEAPGESPDVELDEIDTASGDEEEDEDGLPDYGGKAPTLFYFYKKALKFEWDLLTDKDRLLYEKRAAEWREHGATEEEKARLAEKDLVPYVEHFCHTMFKHLGVRVAVLCGRVNLSAMLDFNGDLGGVGFKQNNREAIKNTGVMPLWAKYNASVMGLSTNPYDVPWELRVNGYGEPLLKDPMDIPDLYQRWISLPKILRAFIKGHYSEFVELITKVRPLWGEMFKRPQSFFSADHVPDKYLPIFRDPSKVDVGLVEELLNLFYGKQKEGQTSFEFHSYLGSKGLFHPRLPREVIQASSAEDGELTPLPKPKPKKRAQKAKKPLAPQPTVAQRSHPKTDVDREV</sequence>
<dbReference type="EMBL" id="SDEE01001176">
    <property type="protein sequence ID" value="RXW12631.1"/>
    <property type="molecule type" value="Genomic_DNA"/>
</dbReference>
<name>A0A4Q2D2S0_9AGAR</name>
<feature type="compositionally biased region" description="Basic residues" evidence="1">
    <location>
        <begin position="447"/>
        <end position="458"/>
    </location>
</feature>
<proteinExistence type="predicted"/>
<comment type="caution">
    <text evidence="2">The sequence shown here is derived from an EMBL/GenBank/DDBJ whole genome shotgun (WGS) entry which is preliminary data.</text>
</comment>